<keyword evidence="1" id="KW-0472">Membrane</keyword>
<accession>A0AA40EMF1</accession>
<name>A0AA40EMF1_9PEZI</name>
<evidence type="ECO:0000313" key="3">
    <source>
        <dbReference type="Proteomes" id="UP001172159"/>
    </source>
</evidence>
<gene>
    <name evidence="2" type="ORF">B0T21DRAFT_408864</name>
</gene>
<dbReference type="Proteomes" id="UP001172159">
    <property type="component" value="Unassembled WGS sequence"/>
</dbReference>
<proteinExistence type="predicted"/>
<feature type="transmembrane region" description="Helical" evidence="1">
    <location>
        <begin position="6"/>
        <end position="25"/>
    </location>
</feature>
<protein>
    <submittedName>
        <fullName evidence="2">Uncharacterized protein</fullName>
    </submittedName>
</protein>
<reference evidence="2" key="1">
    <citation type="submission" date="2023-06" db="EMBL/GenBank/DDBJ databases">
        <title>Genome-scale phylogeny and comparative genomics of the fungal order Sordariales.</title>
        <authorList>
            <consortium name="Lawrence Berkeley National Laboratory"/>
            <person name="Hensen N."/>
            <person name="Bonometti L."/>
            <person name="Westerberg I."/>
            <person name="Brannstrom I.O."/>
            <person name="Guillou S."/>
            <person name="Cros-Aarteil S."/>
            <person name="Calhoun S."/>
            <person name="Haridas S."/>
            <person name="Kuo A."/>
            <person name="Mondo S."/>
            <person name="Pangilinan J."/>
            <person name="Riley R."/>
            <person name="Labutti K."/>
            <person name="Andreopoulos B."/>
            <person name="Lipzen A."/>
            <person name="Chen C."/>
            <person name="Yanf M."/>
            <person name="Daum C."/>
            <person name="Ng V."/>
            <person name="Clum A."/>
            <person name="Steindorff A."/>
            <person name="Ohm R."/>
            <person name="Martin F."/>
            <person name="Silar P."/>
            <person name="Natvig D."/>
            <person name="Lalanne C."/>
            <person name="Gautier V."/>
            <person name="Ament-Velasquez S.L."/>
            <person name="Kruys A."/>
            <person name="Hutchinson M.I."/>
            <person name="Powell A.J."/>
            <person name="Barry K."/>
            <person name="Miller A.N."/>
            <person name="Grigoriev I.V."/>
            <person name="Debuchy R."/>
            <person name="Gladieux P."/>
            <person name="Thoren M.H."/>
            <person name="Johannesson H."/>
        </authorList>
    </citation>
    <scope>NUCLEOTIDE SEQUENCE</scope>
    <source>
        <strain evidence="2">CBS 540.89</strain>
    </source>
</reference>
<dbReference type="EMBL" id="JAUKTV010000003">
    <property type="protein sequence ID" value="KAK0742013.1"/>
    <property type="molecule type" value="Genomic_DNA"/>
</dbReference>
<keyword evidence="1" id="KW-1133">Transmembrane helix</keyword>
<organism evidence="2 3">
    <name type="scientific">Apiosordaria backusii</name>
    <dbReference type="NCBI Taxonomy" id="314023"/>
    <lineage>
        <taxon>Eukaryota</taxon>
        <taxon>Fungi</taxon>
        <taxon>Dikarya</taxon>
        <taxon>Ascomycota</taxon>
        <taxon>Pezizomycotina</taxon>
        <taxon>Sordariomycetes</taxon>
        <taxon>Sordariomycetidae</taxon>
        <taxon>Sordariales</taxon>
        <taxon>Lasiosphaeriaceae</taxon>
        <taxon>Apiosordaria</taxon>
    </lineage>
</organism>
<keyword evidence="3" id="KW-1185">Reference proteome</keyword>
<keyword evidence="1" id="KW-0812">Transmembrane</keyword>
<dbReference type="AlphaFoldDB" id="A0AA40EMF1"/>
<sequence>MPMLEYFDVVIAEDASIFFAITFLLQGWSLARCKQHVDKVKRTRITNGKILFGDSLQCAKSRIEAIGSVQVLLKRKDKNVYNYLKYERDSDQFPEPIVEYNGKPYSPRIIQECAAQMIANLFYINGLPSWI</sequence>
<evidence type="ECO:0000256" key="1">
    <source>
        <dbReference type="SAM" id="Phobius"/>
    </source>
</evidence>
<comment type="caution">
    <text evidence="2">The sequence shown here is derived from an EMBL/GenBank/DDBJ whole genome shotgun (WGS) entry which is preliminary data.</text>
</comment>
<evidence type="ECO:0000313" key="2">
    <source>
        <dbReference type="EMBL" id="KAK0742013.1"/>
    </source>
</evidence>